<keyword evidence="1" id="KW-0472">Membrane</keyword>
<dbReference type="PANTHER" id="PTHR43767">
    <property type="entry name" value="LONG-CHAIN-FATTY-ACID--COA LIGASE"/>
    <property type="match status" value="1"/>
</dbReference>
<dbReference type="GO" id="GO:0016874">
    <property type="term" value="F:ligase activity"/>
    <property type="evidence" value="ECO:0007669"/>
    <property type="project" value="UniProtKB-KW"/>
</dbReference>
<dbReference type="InterPro" id="IPR042099">
    <property type="entry name" value="ANL_N_sf"/>
</dbReference>
<keyword evidence="4" id="KW-0436">Ligase</keyword>
<dbReference type="Gene3D" id="3.40.50.12780">
    <property type="entry name" value="N-terminal domain of ligase-like"/>
    <property type="match status" value="1"/>
</dbReference>
<dbReference type="NCBIfam" id="NF004114">
    <property type="entry name" value="PRK05605.1"/>
    <property type="match status" value="1"/>
</dbReference>
<dbReference type="Pfam" id="PF00501">
    <property type="entry name" value="AMP-binding"/>
    <property type="match status" value="1"/>
</dbReference>
<dbReference type="PANTHER" id="PTHR43767:SF1">
    <property type="entry name" value="NONRIBOSOMAL PEPTIDE SYNTHASE PES1 (EUROFUNG)-RELATED"/>
    <property type="match status" value="1"/>
</dbReference>
<feature type="transmembrane region" description="Helical" evidence="1">
    <location>
        <begin position="254"/>
        <end position="274"/>
    </location>
</feature>
<dbReference type="InterPro" id="IPR025110">
    <property type="entry name" value="AMP-bd_C"/>
</dbReference>
<sequence length="567" mass="62203">MTTDPAKPWLDSYAEGVPHEIPMPTGSLSDLMRASVTEFGERPAIEFFGREWTYSQLGAEIDRAAEGLRRLGVRRGDRVAIVLPNCPQHVAAFYAILRLGAIVIEHNPLYTPRELRHQFEDHGAKVVIAWDKMVPHIQAFPDDVAVDRIISVDMTRAMPLRLRMLLRLPVARARSQRAELTQRVHDALPWEDLLADVPIKASVPGPTVDDVALIQYTSGTTGMPKGATLTHLNLGVNAAQARAWVPQITRGDCVVYAVLPLFHAYGLTLCLTFAMSMGARLVMFPKFDPDLVLPAVKRHPPTFLPAVPPIYDRLTKAAAEAGVSLEGIEIAISGAMPLSQSVISPWEKATGGYLVEGYGLSETSPVLMANPVAENRREGTVGLPLPNTEVRVVDPDDPTREMPLGEKGELVVRGPQVFSGYWNKPEETADVFVDGWFRTGDIVRIDEDGFVSIVDRIKDLVITGGFNVSPSEVEDALRGFPAVADIAIVGIPSERDGEHVAAAVVEKPGEHVDANALIAYAKENLAHYKAPKHVYVVDELPKSLIGKVIRRQVRDRLLQRDDVQNDG</sequence>
<feature type="domain" description="AMP-dependent synthetase/ligase" evidence="2">
    <location>
        <begin position="34"/>
        <end position="422"/>
    </location>
</feature>
<proteinExistence type="predicted"/>
<protein>
    <submittedName>
        <fullName evidence="4">Long-chain-fatty-acid--CoA ligase</fullName>
    </submittedName>
</protein>
<dbReference type="Gene3D" id="3.30.300.30">
    <property type="match status" value="1"/>
</dbReference>
<dbReference type="InterPro" id="IPR045851">
    <property type="entry name" value="AMP-bd_C_sf"/>
</dbReference>
<comment type="caution">
    <text evidence="4">The sequence shown here is derived from an EMBL/GenBank/DDBJ whole genome shotgun (WGS) entry which is preliminary data.</text>
</comment>
<keyword evidence="5" id="KW-1185">Reference proteome</keyword>
<evidence type="ECO:0000259" key="2">
    <source>
        <dbReference type="Pfam" id="PF00501"/>
    </source>
</evidence>
<dbReference type="InterPro" id="IPR020845">
    <property type="entry name" value="AMP-binding_CS"/>
</dbReference>
<evidence type="ECO:0000259" key="3">
    <source>
        <dbReference type="Pfam" id="PF13193"/>
    </source>
</evidence>
<name>A0ABQ6K3Q7_9MICO</name>
<dbReference type="InterPro" id="IPR000873">
    <property type="entry name" value="AMP-dep_synth/lig_dom"/>
</dbReference>
<keyword evidence="1" id="KW-0812">Transmembrane</keyword>
<feature type="domain" description="AMP-binding enzyme C-terminal" evidence="3">
    <location>
        <begin position="472"/>
        <end position="547"/>
    </location>
</feature>
<dbReference type="PROSITE" id="PS00455">
    <property type="entry name" value="AMP_BINDING"/>
    <property type="match status" value="1"/>
</dbReference>
<evidence type="ECO:0000313" key="4">
    <source>
        <dbReference type="EMBL" id="GMA95263.1"/>
    </source>
</evidence>
<dbReference type="EMBL" id="BSVB01000001">
    <property type="protein sequence ID" value="GMA95263.1"/>
    <property type="molecule type" value="Genomic_DNA"/>
</dbReference>
<gene>
    <name evidence="4" type="ORF">GCM10025881_20870</name>
</gene>
<dbReference type="CDD" id="cd05936">
    <property type="entry name" value="FC-FACS_FadD_like"/>
    <property type="match status" value="1"/>
</dbReference>
<dbReference type="Pfam" id="PF13193">
    <property type="entry name" value="AMP-binding_C"/>
    <property type="match status" value="1"/>
</dbReference>
<reference evidence="5" key="1">
    <citation type="journal article" date="2019" name="Int. J. Syst. Evol. Microbiol.">
        <title>The Global Catalogue of Microorganisms (GCM) 10K type strain sequencing project: providing services to taxonomists for standard genome sequencing and annotation.</title>
        <authorList>
            <consortium name="The Broad Institute Genomics Platform"/>
            <consortium name="The Broad Institute Genome Sequencing Center for Infectious Disease"/>
            <person name="Wu L."/>
            <person name="Ma J."/>
        </authorList>
    </citation>
    <scope>NUCLEOTIDE SEQUENCE [LARGE SCALE GENOMIC DNA]</scope>
    <source>
        <strain evidence="5">NBRC 108894</strain>
    </source>
</reference>
<organism evidence="4 5">
    <name type="scientific">Pseudolysinimonas kribbensis</name>
    <dbReference type="NCBI Taxonomy" id="433641"/>
    <lineage>
        <taxon>Bacteria</taxon>
        <taxon>Bacillati</taxon>
        <taxon>Actinomycetota</taxon>
        <taxon>Actinomycetes</taxon>
        <taxon>Micrococcales</taxon>
        <taxon>Microbacteriaceae</taxon>
        <taxon>Pseudolysinimonas</taxon>
    </lineage>
</organism>
<accession>A0ABQ6K3Q7</accession>
<dbReference type="RefSeq" id="WP_284254052.1">
    <property type="nucleotide sequence ID" value="NZ_BAAAQO010000002.1"/>
</dbReference>
<evidence type="ECO:0000313" key="5">
    <source>
        <dbReference type="Proteomes" id="UP001157034"/>
    </source>
</evidence>
<evidence type="ECO:0000256" key="1">
    <source>
        <dbReference type="SAM" id="Phobius"/>
    </source>
</evidence>
<keyword evidence="1" id="KW-1133">Transmembrane helix</keyword>
<dbReference type="Proteomes" id="UP001157034">
    <property type="component" value="Unassembled WGS sequence"/>
</dbReference>
<dbReference type="SUPFAM" id="SSF56801">
    <property type="entry name" value="Acetyl-CoA synthetase-like"/>
    <property type="match status" value="1"/>
</dbReference>
<dbReference type="InterPro" id="IPR050237">
    <property type="entry name" value="ATP-dep_AMP-bd_enzyme"/>
</dbReference>